<dbReference type="PANTHER" id="PTHR18359:SF0">
    <property type="entry name" value="U3 SMALL NUCLEOLAR RNA-ASSOCIATED PROTEIN 18 HOMOLOG"/>
    <property type="match status" value="1"/>
</dbReference>
<name>A0A5D3AJC9_9TREE</name>
<feature type="compositionally biased region" description="Pro residues" evidence="7">
    <location>
        <begin position="501"/>
        <end position="511"/>
    </location>
</feature>
<dbReference type="GO" id="GO:0006364">
    <property type="term" value="P:rRNA processing"/>
    <property type="evidence" value="ECO:0007669"/>
    <property type="project" value="UniProtKB-KW"/>
</dbReference>
<dbReference type="GO" id="GO:0032040">
    <property type="term" value="C:small-subunit processome"/>
    <property type="evidence" value="ECO:0007669"/>
    <property type="project" value="TreeGrafter"/>
</dbReference>
<dbReference type="AlphaFoldDB" id="A0A5D3AJC9"/>
<organism evidence="8 9">
    <name type="scientific">Cryptococcus floricola</name>
    <dbReference type="NCBI Taxonomy" id="2591691"/>
    <lineage>
        <taxon>Eukaryota</taxon>
        <taxon>Fungi</taxon>
        <taxon>Dikarya</taxon>
        <taxon>Basidiomycota</taxon>
        <taxon>Agaricomycotina</taxon>
        <taxon>Tremellomycetes</taxon>
        <taxon>Tremellales</taxon>
        <taxon>Cryptococcaceae</taxon>
        <taxon>Cryptococcus</taxon>
    </lineage>
</organism>
<evidence type="ECO:0000256" key="3">
    <source>
        <dbReference type="ARBA" id="ARBA00022574"/>
    </source>
</evidence>
<evidence type="ECO:0000256" key="6">
    <source>
        <dbReference type="ARBA" id="ARBA00025767"/>
    </source>
</evidence>
<keyword evidence="5" id="KW-0539">Nucleus</keyword>
<protein>
    <submittedName>
        <fullName evidence="8">Uncharacterized protein</fullName>
    </submittedName>
</protein>
<dbReference type="PANTHER" id="PTHR18359">
    <property type="entry name" value="WD-REPEAT PROTEIN-RELATED"/>
    <property type="match status" value="1"/>
</dbReference>
<evidence type="ECO:0000256" key="2">
    <source>
        <dbReference type="ARBA" id="ARBA00022552"/>
    </source>
</evidence>
<dbReference type="InterPro" id="IPR036322">
    <property type="entry name" value="WD40_repeat_dom_sf"/>
</dbReference>
<evidence type="ECO:0000313" key="9">
    <source>
        <dbReference type="Proteomes" id="UP000322245"/>
    </source>
</evidence>
<dbReference type="Pfam" id="PF00400">
    <property type="entry name" value="WD40"/>
    <property type="match status" value="1"/>
</dbReference>
<dbReference type="SMART" id="SM00320">
    <property type="entry name" value="WD40"/>
    <property type="match status" value="3"/>
</dbReference>
<gene>
    <name evidence="8" type="ORF">B9479_007788</name>
</gene>
<evidence type="ECO:0000256" key="5">
    <source>
        <dbReference type="ARBA" id="ARBA00023242"/>
    </source>
</evidence>
<dbReference type="InterPro" id="IPR001680">
    <property type="entry name" value="WD40_rpt"/>
</dbReference>
<reference evidence="8 9" key="1">
    <citation type="submission" date="2017-05" db="EMBL/GenBank/DDBJ databases">
        <title>The Genome Sequence of Tsuchiyaea wingfieldii DSM 27421.</title>
        <authorList>
            <person name="Cuomo C."/>
            <person name="Passer A."/>
            <person name="Billmyre B."/>
            <person name="Heitman J."/>
        </authorList>
    </citation>
    <scope>NUCLEOTIDE SEQUENCE [LARGE SCALE GENOMIC DNA]</scope>
    <source>
        <strain evidence="8 9">DSM 27421</strain>
    </source>
</reference>
<dbReference type="SUPFAM" id="SSF50978">
    <property type="entry name" value="WD40 repeat-like"/>
    <property type="match status" value="1"/>
</dbReference>
<sequence>MARQKKSDKHHPAPQPPRPEIKHDWHKDKEEVDLEESLFGRSTKRARVVVDDDESGMSDLEDHDLFTVDAPMADDFEIDSSHSSSSDDDSDDEHEFRAFSPSTNDQDDELHFASSDEQDEADAHRPTLDFPSGLIDLEQEYEKQAKNRKTPLWSDPADQMVAVDLASDKRLKKIDRGKRRAVVGDKVEGRVLQARLQEQFETLHPLPDWAKNRTPTGTPTLSSLLSSTKSFLAPPPPSSTSTSTSAARGPLPQGTLDIKRAKNANWTNPTTNKREAKGGQGGVVDFAWHPVKSVSVMAVAGGDRRVRFFNIDGHTNPTLLTLHTPSLPLTKSTFHPSGTSLLLTGPRPFSYTYDLAAQRCLPSPLHLFSSSSGTGAPNDLSRHRFSPDGSLLAIAGLRGSISILASTPSSSLSLLFTLRSGRSGPISSLTWSPSGKHLSVLGGRDGAEVEVWDVGERRIVGGWRDEGMRGGSVMECSGDGGWTAVGSTTGIVNLYSTPSLSPSPSPSPTPSFTPLTPTPLKSLPHLLTPTTSLSLHPSSTLLATSSSHLKDQLHLYHLPSGTSFSNWPTKKTPLGRVTCTGFSGGGEWLGVGNARGEVLLYGLRHFE</sequence>
<dbReference type="Gene3D" id="2.130.10.10">
    <property type="entry name" value="YVTN repeat-like/Quinoprotein amine dehydrogenase"/>
    <property type="match status" value="1"/>
</dbReference>
<evidence type="ECO:0000256" key="4">
    <source>
        <dbReference type="ARBA" id="ARBA00022737"/>
    </source>
</evidence>
<dbReference type="GO" id="GO:0034388">
    <property type="term" value="C:Pwp2p-containing subcomplex of 90S preribosome"/>
    <property type="evidence" value="ECO:0007669"/>
    <property type="project" value="TreeGrafter"/>
</dbReference>
<feature type="region of interest" description="Disordered" evidence="7">
    <location>
        <begin position="1"/>
        <end position="133"/>
    </location>
</feature>
<comment type="subcellular location">
    <subcellularLocation>
        <location evidence="1">Nucleus</location>
        <location evidence="1">Nucleolus</location>
    </subcellularLocation>
</comment>
<evidence type="ECO:0000313" key="8">
    <source>
        <dbReference type="EMBL" id="TYJ51635.1"/>
    </source>
</evidence>
<feature type="region of interest" description="Disordered" evidence="7">
    <location>
        <begin position="207"/>
        <end position="280"/>
    </location>
</feature>
<dbReference type="Proteomes" id="UP000322245">
    <property type="component" value="Unassembled WGS sequence"/>
</dbReference>
<dbReference type="InterPro" id="IPR015943">
    <property type="entry name" value="WD40/YVTN_repeat-like_dom_sf"/>
</dbReference>
<comment type="caution">
    <text evidence="8">The sequence shown here is derived from an EMBL/GenBank/DDBJ whole genome shotgun (WGS) entry which is preliminary data.</text>
</comment>
<keyword evidence="2" id="KW-0698">rRNA processing</keyword>
<feature type="region of interest" description="Disordered" evidence="7">
    <location>
        <begin position="496"/>
        <end position="517"/>
    </location>
</feature>
<dbReference type="FunFam" id="2.130.10.10:FF:000908">
    <property type="entry name" value="U3 small nucleolar RNA-associated protein 18"/>
    <property type="match status" value="1"/>
</dbReference>
<feature type="compositionally biased region" description="Low complexity" evidence="7">
    <location>
        <begin position="214"/>
        <end position="232"/>
    </location>
</feature>
<evidence type="ECO:0000256" key="1">
    <source>
        <dbReference type="ARBA" id="ARBA00004604"/>
    </source>
</evidence>
<keyword evidence="3" id="KW-0853">WD repeat</keyword>
<dbReference type="EMBL" id="NIDF01000206">
    <property type="protein sequence ID" value="TYJ51635.1"/>
    <property type="molecule type" value="Genomic_DNA"/>
</dbReference>
<accession>A0A5D3AJC9</accession>
<keyword evidence="4" id="KW-0677">Repeat</keyword>
<evidence type="ECO:0000256" key="7">
    <source>
        <dbReference type="SAM" id="MobiDB-lite"/>
    </source>
</evidence>
<dbReference type="InterPro" id="IPR045161">
    <property type="entry name" value="Utp18"/>
</dbReference>
<comment type="similarity">
    <text evidence="6">Belongs to the WD repeat UTP18 family.</text>
</comment>
<feature type="compositionally biased region" description="Acidic residues" evidence="7">
    <location>
        <begin position="51"/>
        <end position="62"/>
    </location>
</feature>
<keyword evidence="9" id="KW-1185">Reference proteome</keyword>
<feature type="compositionally biased region" description="Basic and acidic residues" evidence="7">
    <location>
        <begin position="19"/>
        <end position="30"/>
    </location>
</feature>
<proteinExistence type="inferred from homology"/>